<dbReference type="InterPro" id="IPR051599">
    <property type="entry name" value="Cell_Envelope_Assoc"/>
</dbReference>
<dbReference type="CDD" id="cd06259">
    <property type="entry name" value="YdcF-like"/>
    <property type="match status" value="1"/>
</dbReference>
<dbReference type="Gene3D" id="3.40.50.620">
    <property type="entry name" value="HUPs"/>
    <property type="match status" value="1"/>
</dbReference>
<keyword evidence="1" id="KW-0812">Transmembrane</keyword>
<dbReference type="InterPro" id="IPR014729">
    <property type="entry name" value="Rossmann-like_a/b/a_fold"/>
</dbReference>
<evidence type="ECO:0000259" key="2">
    <source>
        <dbReference type="Pfam" id="PF02698"/>
    </source>
</evidence>
<dbReference type="STRING" id="225848.Sps_03672"/>
<feature type="transmembrane region" description="Helical" evidence="1">
    <location>
        <begin position="39"/>
        <end position="59"/>
    </location>
</feature>
<evidence type="ECO:0000256" key="1">
    <source>
        <dbReference type="SAM" id="Phobius"/>
    </source>
</evidence>
<proteinExistence type="predicted"/>
<dbReference type="GO" id="GO:0005886">
    <property type="term" value="C:plasma membrane"/>
    <property type="evidence" value="ECO:0007669"/>
    <property type="project" value="TreeGrafter"/>
</dbReference>
<reference evidence="3 4" key="1">
    <citation type="submission" date="2016-03" db="EMBL/GenBank/DDBJ databases">
        <title>Complete genome sequence of Shewanella psychrophila WP2, a deep sea bacterium isolated from west Pacific sediment.</title>
        <authorList>
            <person name="Xu G."/>
            <person name="Jian H."/>
        </authorList>
    </citation>
    <scope>NUCLEOTIDE SEQUENCE [LARGE SCALE GENOMIC DNA]</scope>
    <source>
        <strain evidence="3 4">WP2</strain>
    </source>
</reference>
<dbReference type="AlphaFoldDB" id="A0A1S6HTB0"/>
<evidence type="ECO:0000313" key="4">
    <source>
        <dbReference type="Proteomes" id="UP000189545"/>
    </source>
</evidence>
<dbReference type="Pfam" id="PF02698">
    <property type="entry name" value="DUF218"/>
    <property type="match status" value="1"/>
</dbReference>
<keyword evidence="1" id="KW-1133">Transmembrane helix</keyword>
<dbReference type="OrthoDB" id="9809813at2"/>
<organism evidence="3 4">
    <name type="scientific">Shewanella psychrophila</name>
    <dbReference type="NCBI Taxonomy" id="225848"/>
    <lineage>
        <taxon>Bacteria</taxon>
        <taxon>Pseudomonadati</taxon>
        <taxon>Pseudomonadota</taxon>
        <taxon>Gammaproteobacteria</taxon>
        <taxon>Alteromonadales</taxon>
        <taxon>Shewanellaceae</taxon>
        <taxon>Shewanella</taxon>
    </lineage>
</organism>
<dbReference type="KEGG" id="spsw:Sps_03672"/>
<evidence type="ECO:0000313" key="3">
    <source>
        <dbReference type="EMBL" id="AQS38790.1"/>
    </source>
</evidence>
<gene>
    <name evidence="3" type="ORF">Sps_03672</name>
</gene>
<dbReference type="Proteomes" id="UP000189545">
    <property type="component" value="Chromosome"/>
</dbReference>
<accession>A0A1S6HTB0</accession>
<feature type="domain" description="DUF218" evidence="2">
    <location>
        <begin position="80"/>
        <end position="236"/>
    </location>
</feature>
<protein>
    <recommendedName>
        <fullName evidence="2">DUF218 domain-containing protein</fullName>
    </recommendedName>
</protein>
<keyword evidence="4" id="KW-1185">Reference proteome</keyword>
<dbReference type="InterPro" id="IPR003848">
    <property type="entry name" value="DUF218"/>
</dbReference>
<name>A0A1S6HTB0_9GAMM</name>
<feature type="transmembrane region" description="Helical" evidence="1">
    <location>
        <begin position="12"/>
        <end position="30"/>
    </location>
</feature>
<dbReference type="RefSeq" id="WP_077753783.1">
    <property type="nucleotide sequence ID" value="NZ_CP014782.1"/>
</dbReference>
<dbReference type="PANTHER" id="PTHR30336:SF4">
    <property type="entry name" value="ENVELOPE BIOGENESIS FACTOR ELYC"/>
    <property type="match status" value="1"/>
</dbReference>
<keyword evidence="1" id="KW-0472">Membrane</keyword>
<sequence length="256" mass="28410">MMFWLKKAISQLFMPIPLVVLLLLFCIVMLRNRKLVRSVLAVAVVILAFLSSSVGSNLLTTSLEEQYQVNNQAIGAGCLVMVLGSGHDDGVSGAAVHKLSTTALARLTEGVRQYKLGKDCILIVSGWGGSVSKTPHAQVMAEAAMQLGIPKDRIITFPLAKDTIEEAQYLKWDVGNYPFRLVTSATHMARSMAIFHSQGLSPEAAPTDFIARQGYWWQLDANNLLSSQRAIHEYVGRLWFRLKYERATEQLDIETQ</sequence>
<dbReference type="PANTHER" id="PTHR30336">
    <property type="entry name" value="INNER MEMBRANE PROTEIN, PROBABLE PERMEASE"/>
    <property type="match status" value="1"/>
</dbReference>
<dbReference type="GO" id="GO:0000270">
    <property type="term" value="P:peptidoglycan metabolic process"/>
    <property type="evidence" value="ECO:0007669"/>
    <property type="project" value="TreeGrafter"/>
</dbReference>
<dbReference type="GO" id="GO:0043164">
    <property type="term" value="P:Gram-negative-bacterium-type cell wall biogenesis"/>
    <property type="evidence" value="ECO:0007669"/>
    <property type="project" value="TreeGrafter"/>
</dbReference>
<dbReference type="EMBL" id="CP014782">
    <property type="protein sequence ID" value="AQS38790.1"/>
    <property type="molecule type" value="Genomic_DNA"/>
</dbReference>